<accession>A0A8H8A0K1</accession>
<feature type="domain" description="EF-hand" evidence="14">
    <location>
        <begin position="174"/>
        <end position="209"/>
    </location>
</feature>
<dbReference type="GO" id="GO:0005509">
    <property type="term" value="F:calcium ion binding"/>
    <property type="evidence" value="ECO:0007669"/>
    <property type="project" value="InterPro"/>
</dbReference>
<dbReference type="PROSITE" id="PS50222">
    <property type="entry name" value="EF_HAND_2"/>
    <property type="match status" value="1"/>
</dbReference>
<evidence type="ECO:0000256" key="2">
    <source>
        <dbReference type="ARBA" id="ARBA00004173"/>
    </source>
</evidence>
<name>A0A8H8A0K1_9FUNG</name>
<dbReference type="GO" id="GO:0005739">
    <property type="term" value="C:mitochondrion"/>
    <property type="evidence" value="ECO:0007669"/>
    <property type="project" value="UniProtKB-SubCell"/>
</dbReference>
<evidence type="ECO:0000256" key="11">
    <source>
        <dbReference type="ARBA" id="ARBA00022946"/>
    </source>
</evidence>
<evidence type="ECO:0000256" key="3">
    <source>
        <dbReference type="ARBA" id="ARBA00004745"/>
    </source>
</evidence>
<keyword evidence="8" id="KW-0677">Repeat</keyword>
<protein>
    <recommendedName>
        <fullName evidence="5">glycerol-3-phosphate dehydrogenase</fullName>
        <ecNumber evidence="5">1.1.5.3</ecNumber>
    </recommendedName>
</protein>
<dbReference type="Gene3D" id="1.10.8.870">
    <property type="entry name" value="Alpha-glycerophosphate oxidase, cap domain"/>
    <property type="match status" value="1"/>
</dbReference>
<dbReference type="EC" id="1.1.5.3" evidence="5"/>
<evidence type="ECO:0000256" key="1">
    <source>
        <dbReference type="ARBA" id="ARBA00001974"/>
    </source>
</evidence>
<dbReference type="InterPro" id="IPR031656">
    <property type="entry name" value="DAO_C"/>
</dbReference>
<dbReference type="PANTHER" id="PTHR11985:SF15">
    <property type="entry name" value="GLYCEROL-3-PHOSPHATE DEHYDROGENASE, MITOCHONDRIAL"/>
    <property type="match status" value="1"/>
</dbReference>
<dbReference type="InterPro" id="IPR038299">
    <property type="entry name" value="DAO_C_sf"/>
</dbReference>
<comment type="similarity">
    <text evidence="4">Belongs to the FAD-dependent glycerol-3-phosphate dehydrogenase family.</text>
</comment>
<evidence type="ECO:0000256" key="12">
    <source>
        <dbReference type="ARBA" id="ARBA00023002"/>
    </source>
</evidence>
<sequence>MFIKLIQQYGLETEASAISLSADLAVAKHLAESYGDRAWAVAALAQETGKRWPVFGKRLAVGYPYIEAEIRYACRKEYAETAVDVIARRTRLAFLNAQAALDALPRVIDVMAEEHKWSRERKQQELAEATKFLRYMGLPAPEHLLQYPAKNDSQIADPANFKRPSFHSEEVVTLTVSDYRQAWSTIDANMDGSINETNLPRVLSLLGIEAADDDVRRAIIGLGIPARGTVEYNEFLEVVSFAKESKSRRETVEANDANHDRLYDKLLTERSGGGV</sequence>
<feature type="non-terminal residue" evidence="15">
    <location>
        <position position="1"/>
    </location>
</feature>
<evidence type="ECO:0000259" key="14">
    <source>
        <dbReference type="PROSITE" id="PS50222"/>
    </source>
</evidence>
<dbReference type="AlphaFoldDB" id="A0A8H8A0K1"/>
<evidence type="ECO:0000256" key="7">
    <source>
        <dbReference type="ARBA" id="ARBA00022723"/>
    </source>
</evidence>
<evidence type="ECO:0000256" key="10">
    <source>
        <dbReference type="ARBA" id="ARBA00022837"/>
    </source>
</evidence>
<dbReference type="GO" id="GO:0006072">
    <property type="term" value="P:glycerol-3-phosphate metabolic process"/>
    <property type="evidence" value="ECO:0007669"/>
    <property type="project" value="InterPro"/>
</dbReference>
<comment type="caution">
    <text evidence="15">The sequence shown here is derived from an EMBL/GenBank/DDBJ whole genome shotgun (WGS) entry which is preliminary data.</text>
</comment>
<dbReference type="InterPro" id="IPR000447">
    <property type="entry name" value="G3P_DH_FAD-dep"/>
</dbReference>
<evidence type="ECO:0000256" key="5">
    <source>
        <dbReference type="ARBA" id="ARBA00013029"/>
    </source>
</evidence>
<keyword evidence="7" id="KW-0479">Metal-binding</keyword>
<evidence type="ECO:0000256" key="4">
    <source>
        <dbReference type="ARBA" id="ARBA00007330"/>
    </source>
</evidence>
<dbReference type="Pfam" id="PF16901">
    <property type="entry name" value="DAO_C"/>
    <property type="match status" value="1"/>
</dbReference>
<dbReference type="PANTHER" id="PTHR11985">
    <property type="entry name" value="GLYCEROL-3-PHOSPHATE DEHYDROGENASE"/>
    <property type="match status" value="1"/>
</dbReference>
<comment type="subcellular location">
    <subcellularLocation>
        <location evidence="2">Mitochondrion</location>
    </subcellularLocation>
</comment>
<keyword evidence="9" id="KW-0274">FAD</keyword>
<keyword evidence="10" id="KW-0106">Calcium</keyword>
<organism evidence="15 16">
    <name type="scientific">Olpidium bornovanus</name>
    <dbReference type="NCBI Taxonomy" id="278681"/>
    <lineage>
        <taxon>Eukaryota</taxon>
        <taxon>Fungi</taxon>
        <taxon>Fungi incertae sedis</taxon>
        <taxon>Olpidiomycota</taxon>
        <taxon>Olpidiomycotina</taxon>
        <taxon>Olpidiomycetes</taxon>
        <taxon>Olpidiales</taxon>
        <taxon>Olpidiaceae</taxon>
        <taxon>Olpidium</taxon>
    </lineage>
</organism>
<dbReference type="InterPro" id="IPR002048">
    <property type="entry name" value="EF_hand_dom"/>
</dbReference>
<keyword evidence="16" id="KW-1185">Reference proteome</keyword>
<evidence type="ECO:0000256" key="9">
    <source>
        <dbReference type="ARBA" id="ARBA00022827"/>
    </source>
</evidence>
<reference evidence="15 16" key="1">
    <citation type="journal article" name="Sci. Rep.">
        <title>Genome-scale phylogenetic analyses confirm Olpidium as the closest living zoosporic fungus to the non-flagellated, terrestrial fungi.</title>
        <authorList>
            <person name="Chang Y."/>
            <person name="Rochon D."/>
            <person name="Sekimoto S."/>
            <person name="Wang Y."/>
            <person name="Chovatia M."/>
            <person name="Sandor L."/>
            <person name="Salamov A."/>
            <person name="Grigoriev I.V."/>
            <person name="Stajich J.E."/>
            <person name="Spatafora J.W."/>
        </authorList>
    </citation>
    <scope>NUCLEOTIDE SEQUENCE [LARGE SCALE GENOMIC DNA]</scope>
    <source>
        <strain evidence="15">S191</strain>
    </source>
</reference>
<dbReference type="FunFam" id="1.10.8.870:FF:000001">
    <property type="entry name" value="Glycerol-3-phosphate dehydrogenase"/>
    <property type="match status" value="1"/>
</dbReference>
<dbReference type="Proteomes" id="UP000673691">
    <property type="component" value="Unassembled WGS sequence"/>
</dbReference>
<keyword evidence="6" id="KW-0285">Flavoprotein</keyword>
<gene>
    <name evidence="15" type="ORF">BJ554DRAFT_3645</name>
</gene>
<evidence type="ECO:0000313" key="16">
    <source>
        <dbReference type="Proteomes" id="UP000673691"/>
    </source>
</evidence>
<keyword evidence="12" id="KW-0560">Oxidoreductase</keyword>
<keyword evidence="11" id="KW-0809">Transit peptide</keyword>
<dbReference type="OrthoDB" id="264015at2759"/>
<dbReference type="SUPFAM" id="SSF47473">
    <property type="entry name" value="EF-hand"/>
    <property type="match status" value="1"/>
</dbReference>
<dbReference type="Gene3D" id="1.10.238.10">
    <property type="entry name" value="EF-hand"/>
    <property type="match status" value="1"/>
</dbReference>
<dbReference type="InterPro" id="IPR011992">
    <property type="entry name" value="EF-hand-dom_pair"/>
</dbReference>
<proteinExistence type="inferred from homology"/>
<comment type="cofactor">
    <cofactor evidence="1">
        <name>FAD</name>
        <dbReference type="ChEBI" id="CHEBI:57692"/>
    </cofactor>
</comment>
<keyword evidence="13" id="KW-0496">Mitochondrion</keyword>
<evidence type="ECO:0000313" key="15">
    <source>
        <dbReference type="EMBL" id="KAG5462760.1"/>
    </source>
</evidence>
<evidence type="ECO:0000256" key="8">
    <source>
        <dbReference type="ARBA" id="ARBA00022737"/>
    </source>
</evidence>
<evidence type="ECO:0000256" key="13">
    <source>
        <dbReference type="ARBA" id="ARBA00023128"/>
    </source>
</evidence>
<dbReference type="GO" id="GO:0004368">
    <property type="term" value="F:glycerol-3-phosphate dehydrogenase (quinone) activity"/>
    <property type="evidence" value="ECO:0007669"/>
    <property type="project" value="UniProtKB-EC"/>
</dbReference>
<dbReference type="EMBL" id="JAEFCI010001646">
    <property type="protein sequence ID" value="KAG5462760.1"/>
    <property type="molecule type" value="Genomic_DNA"/>
</dbReference>
<comment type="pathway">
    <text evidence="3">Polyol metabolism; glycerol degradation.</text>
</comment>
<evidence type="ECO:0000256" key="6">
    <source>
        <dbReference type="ARBA" id="ARBA00022630"/>
    </source>
</evidence>